<sequence>MKSQIIEQLGQGDILLPSLIAEGLRANDRVKARLSVLQAVAGRLRAPDGTPFDLTQDCRSAGLDAVAMETLASHARVVAGDRMMAPGLSGLLDAVWDDMAAMIRPVAADDAAAGEAALRRLDAVRKETPLEAADTMALAGVARLTGLSDQGGDGLHRLVMDLHKALNRLSETHAEEILAGAHVFGLRKQDRAAVEAFMRGLDSTRRLKFDHPGLSTVASQSEGRLTIQNDIGETDAHVVVIAVEEEAVTVTYTDVHLIRARFFTGLLRGFAVKWSGLDRKSADGLGEDGVFYLVTGRCTTPDADSRDTFLAAVGASLVFLIDWNKARKLLKAWIPKADAIRLLDWAARERVGHRGFLELGGGAFVAAAVHHATPTRIGFGERLDEVLGREAAVEFLKTVLRVCAEALLDGRTARSARDRVEADLVGRLQRVDATLLAIVIRQAGLARDIAAGLAHFIAERQAGRRVDQALLAARARHIEEKADRIALDARNEIARFDADRSIERLVNGIEETIDELEQATFIASLVPETISAELLAPLGQLCAAAVTGAEAAASGAGAAAVVPEGHQIDAEDALGAIGRLIEAEHAGDSAERVVTAAVLGGEFDMKTALAVLELARSIERATDRLAGFGHLLREQVLADLSR</sequence>
<dbReference type="InterPro" id="IPR038078">
    <property type="entry name" value="PhoU-like_sf"/>
</dbReference>
<accession>A0ABU0FNQ9</accession>
<evidence type="ECO:0000313" key="1">
    <source>
        <dbReference type="EMBL" id="MDQ0396244.1"/>
    </source>
</evidence>
<dbReference type="EMBL" id="JAUSVK010000001">
    <property type="protein sequence ID" value="MDQ0396244.1"/>
    <property type="molecule type" value="Genomic_DNA"/>
</dbReference>
<evidence type="ECO:0000313" key="2">
    <source>
        <dbReference type="Proteomes" id="UP001237448"/>
    </source>
</evidence>
<comment type="caution">
    <text evidence="1">The sequence shown here is derived from an EMBL/GenBank/DDBJ whole genome shotgun (WGS) entry which is preliminary data.</text>
</comment>
<protein>
    <submittedName>
        <fullName evidence="1">Uncharacterized protein Yka (UPF0111/DUF47 family)</fullName>
    </submittedName>
</protein>
<keyword evidence="2" id="KW-1185">Reference proteome</keyword>
<reference evidence="1 2" key="1">
    <citation type="submission" date="2023-07" db="EMBL/GenBank/DDBJ databases">
        <title>Genomic Encyclopedia of Type Strains, Phase IV (KMG-IV): sequencing the most valuable type-strain genomes for metagenomic binning, comparative biology and taxonomic classification.</title>
        <authorList>
            <person name="Goeker M."/>
        </authorList>
    </citation>
    <scope>NUCLEOTIDE SEQUENCE [LARGE SCALE GENOMIC DNA]</scope>
    <source>
        <strain evidence="1 2">DSM 5896</strain>
    </source>
</reference>
<proteinExistence type="predicted"/>
<gene>
    <name evidence="1" type="ORF">J3R73_006036</name>
</gene>
<dbReference type="RefSeq" id="WP_307436220.1">
    <property type="nucleotide sequence ID" value="NZ_JAUSVK010000001.1"/>
</dbReference>
<dbReference type="Gene3D" id="1.20.58.220">
    <property type="entry name" value="Phosphate transport system protein phou homolog 2, domain 2"/>
    <property type="match status" value="1"/>
</dbReference>
<organism evidence="1 2">
    <name type="scientific">Labrys monachus</name>
    <dbReference type="NCBI Taxonomy" id="217067"/>
    <lineage>
        <taxon>Bacteria</taxon>
        <taxon>Pseudomonadati</taxon>
        <taxon>Pseudomonadota</taxon>
        <taxon>Alphaproteobacteria</taxon>
        <taxon>Hyphomicrobiales</taxon>
        <taxon>Xanthobacteraceae</taxon>
        <taxon>Labrys</taxon>
    </lineage>
</organism>
<name>A0ABU0FNQ9_9HYPH</name>
<dbReference type="Proteomes" id="UP001237448">
    <property type="component" value="Unassembled WGS sequence"/>
</dbReference>